<dbReference type="PANTHER" id="PTHR21716:SF53">
    <property type="entry name" value="PERMEASE PERM-RELATED"/>
    <property type="match status" value="1"/>
</dbReference>
<proteinExistence type="inferred from homology"/>
<feature type="transmembrane region" description="Helical" evidence="8">
    <location>
        <begin position="21"/>
        <end position="41"/>
    </location>
</feature>
<feature type="transmembrane region" description="Helical" evidence="8">
    <location>
        <begin position="220"/>
        <end position="241"/>
    </location>
</feature>
<evidence type="ECO:0000256" key="4">
    <source>
        <dbReference type="ARBA" id="ARBA00022475"/>
    </source>
</evidence>
<dbReference type="RefSeq" id="WP_343936701.1">
    <property type="nucleotide sequence ID" value="NZ_BAAABU010000015.1"/>
</dbReference>
<reference evidence="9 10" key="1">
    <citation type="journal article" date="2019" name="Int. J. Syst. Evol. Microbiol.">
        <title>The Global Catalogue of Microorganisms (GCM) 10K type strain sequencing project: providing services to taxonomists for standard genome sequencing and annotation.</title>
        <authorList>
            <consortium name="The Broad Institute Genomics Platform"/>
            <consortium name="The Broad Institute Genome Sequencing Center for Infectious Disease"/>
            <person name="Wu L."/>
            <person name="Ma J."/>
        </authorList>
    </citation>
    <scope>NUCLEOTIDE SEQUENCE [LARGE SCALE GENOMIC DNA]</scope>
    <source>
        <strain evidence="9 10">JCM 3380</strain>
    </source>
</reference>
<dbReference type="Pfam" id="PF01594">
    <property type="entry name" value="AI-2E_transport"/>
    <property type="match status" value="1"/>
</dbReference>
<keyword evidence="7 8" id="KW-0472">Membrane</keyword>
<keyword evidence="5 8" id="KW-0812">Transmembrane</keyword>
<comment type="caution">
    <text evidence="9">The sequence shown here is derived from an EMBL/GenBank/DDBJ whole genome shotgun (WGS) entry which is preliminary data.</text>
</comment>
<protein>
    <recommendedName>
        <fullName evidence="11">AI-2E family transporter</fullName>
    </recommendedName>
</protein>
<feature type="transmembrane region" description="Helical" evidence="8">
    <location>
        <begin position="247"/>
        <end position="264"/>
    </location>
</feature>
<keyword evidence="10" id="KW-1185">Reference proteome</keyword>
<evidence type="ECO:0000256" key="7">
    <source>
        <dbReference type="ARBA" id="ARBA00023136"/>
    </source>
</evidence>
<evidence type="ECO:0000313" key="10">
    <source>
        <dbReference type="Proteomes" id="UP001500416"/>
    </source>
</evidence>
<evidence type="ECO:0000256" key="5">
    <source>
        <dbReference type="ARBA" id="ARBA00022692"/>
    </source>
</evidence>
<dbReference type="EMBL" id="BAAABU010000015">
    <property type="protein sequence ID" value="GAA0247463.1"/>
    <property type="molecule type" value="Genomic_DNA"/>
</dbReference>
<evidence type="ECO:0000313" key="9">
    <source>
        <dbReference type="EMBL" id="GAA0247463.1"/>
    </source>
</evidence>
<evidence type="ECO:0000256" key="1">
    <source>
        <dbReference type="ARBA" id="ARBA00004651"/>
    </source>
</evidence>
<gene>
    <name evidence="9" type="ORF">GCM10010492_53920</name>
</gene>
<feature type="transmembrane region" description="Helical" evidence="8">
    <location>
        <begin position="75"/>
        <end position="97"/>
    </location>
</feature>
<evidence type="ECO:0000256" key="8">
    <source>
        <dbReference type="SAM" id="Phobius"/>
    </source>
</evidence>
<keyword evidence="4" id="KW-1003">Cell membrane</keyword>
<dbReference type="Proteomes" id="UP001500416">
    <property type="component" value="Unassembled WGS sequence"/>
</dbReference>
<comment type="similarity">
    <text evidence="2">Belongs to the autoinducer-2 exporter (AI-2E) (TC 2.A.86) family.</text>
</comment>
<dbReference type="PANTHER" id="PTHR21716">
    <property type="entry name" value="TRANSMEMBRANE PROTEIN"/>
    <property type="match status" value="1"/>
</dbReference>
<feature type="transmembrane region" description="Helical" evidence="8">
    <location>
        <begin position="47"/>
        <end position="68"/>
    </location>
</feature>
<accession>A0ABN0UE01</accession>
<feature type="transmembrane region" description="Helical" evidence="8">
    <location>
        <begin position="271"/>
        <end position="292"/>
    </location>
</feature>
<name>A0ABN0UE01_9PSEU</name>
<evidence type="ECO:0000256" key="6">
    <source>
        <dbReference type="ARBA" id="ARBA00022989"/>
    </source>
</evidence>
<feature type="transmembrane region" description="Helical" evidence="8">
    <location>
        <begin position="312"/>
        <end position="342"/>
    </location>
</feature>
<evidence type="ECO:0000256" key="2">
    <source>
        <dbReference type="ARBA" id="ARBA00009773"/>
    </source>
</evidence>
<keyword evidence="3" id="KW-0813">Transport</keyword>
<keyword evidence="6 8" id="KW-1133">Transmembrane helix</keyword>
<sequence length="351" mass="36038">MPDDQRGKVTTGTAVVRRWTWTGACVLVFAVLAHLLLRVLVVLSPVLIPLAVAVLLTALLWPLVAWLTRLRVPRALAAGLVLLVSLAALGAMLAFSVDALVGGAGDLGTTLRDAVARVRDWLVHGPLSLRETQVDALVEDLVGVVTGQTERIVGGATATATALGGFLAGLVLALFALFFFLADGERIWLGALRLVPARLRDEADAAGRGALHALTGFTRATLAVAVVDAAAIGTGLALLGVPMVVPLTSLVFLGAFVPYVGAFVAGSVAVLVALVSGGPVTALLVLALNIGVQELEGDVLQPFLLGRVVRLHPLVVVVAIGVGVVVAGLVGALFAVPVVLVARAVLESRAR</sequence>
<evidence type="ECO:0000256" key="3">
    <source>
        <dbReference type="ARBA" id="ARBA00022448"/>
    </source>
</evidence>
<feature type="transmembrane region" description="Helical" evidence="8">
    <location>
        <begin position="160"/>
        <end position="182"/>
    </location>
</feature>
<dbReference type="InterPro" id="IPR002549">
    <property type="entry name" value="AI-2E-like"/>
</dbReference>
<organism evidence="9 10">
    <name type="scientific">Saccharothrix mutabilis subsp. mutabilis</name>
    <dbReference type="NCBI Taxonomy" id="66855"/>
    <lineage>
        <taxon>Bacteria</taxon>
        <taxon>Bacillati</taxon>
        <taxon>Actinomycetota</taxon>
        <taxon>Actinomycetes</taxon>
        <taxon>Pseudonocardiales</taxon>
        <taxon>Pseudonocardiaceae</taxon>
        <taxon>Saccharothrix</taxon>
    </lineage>
</organism>
<comment type="subcellular location">
    <subcellularLocation>
        <location evidence="1">Cell membrane</location>
        <topology evidence="1">Multi-pass membrane protein</topology>
    </subcellularLocation>
</comment>
<evidence type="ECO:0008006" key="11">
    <source>
        <dbReference type="Google" id="ProtNLM"/>
    </source>
</evidence>